<dbReference type="EMBL" id="JARQZJ010000040">
    <property type="protein sequence ID" value="KAK9877214.1"/>
    <property type="molecule type" value="Genomic_DNA"/>
</dbReference>
<evidence type="ECO:0000256" key="5">
    <source>
        <dbReference type="PROSITE-ProRule" id="PRU00042"/>
    </source>
</evidence>
<dbReference type="Proteomes" id="UP001431783">
    <property type="component" value="Unassembled WGS sequence"/>
</dbReference>
<dbReference type="InterPro" id="IPR036236">
    <property type="entry name" value="Znf_C2H2_sf"/>
</dbReference>
<evidence type="ECO:0000256" key="4">
    <source>
        <dbReference type="ARBA" id="ARBA00022833"/>
    </source>
</evidence>
<sequence>MDNQNNSDASEIHYTKVEVPQCEVVIEETENSSTEDSTDNQGDMITYLVIPNDMDPDQIVINYCDPEEESLSISDVDQNQCILCGESFQNCFLLQEHFSSMHAGNDLTCQICRLQCATDLQLMRHYNKHKYSCNLCEASFGKYEDLFNHKKTHSQTLPYACNICNEAYSSTREISLHIREKHNLKRSSDNSESIRSKKIANDNLLKIVKEERI</sequence>
<evidence type="ECO:0000256" key="1">
    <source>
        <dbReference type="ARBA" id="ARBA00022723"/>
    </source>
</evidence>
<dbReference type="Pfam" id="PF00096">
    <property type="entry name" value="zf-C2H2"/>
    <property type="match status" value="1"/>
</dbReference>
<evidence type="ECO:0000256" key="3">
    <source>
        <dbReference type="ARBA" id="ARBA00022771"/>
    </source>
</evidence>
<keyword evidence="2" id="KW-0677">Repeat</keyword>
<proteinExistence type="predicted"/>
<dbReference type="PROSITE" id="PS00028">
    <property type="entry name" value="ZINC_FINGER_C2H2_1"/>
    <property type="match status" value="3"/>
</dbReference>
<feature type="domain" description="C2H2-type" evidence="6">
    <location>
        <begin position="79"/>
        <end position="107"/>
    </location>
</feature>
<keyword evidence="8" id="KW-1185">Reference proteome</keyword>
<reference evidence="7 8" key="1">
    <citation type="submission" date="2023-03" db="EMBL/GenBank/DDBJ databases">
        <title>Genome insight into feeding habits of ladybird beetles.</title>
        <authorList>
            <person name="Li H.-S."/>
            <person name="Huang Y.-H."/>
            <person name="Pang H."/>
        </authorList>
    </citation>
    <scope>NUCLEOTIDE SEQUENCE [LARGE SCALE GENOMIC DNA]</scope>
    <source>
        <strain evidence="7">SYSU_2023b</strain>
        <tissue evidence="7">Whole body</tissue>
    </source>
</reference>
<keyword evidence="3 5" id="KW-0863">Zinc-finger</keyword>
<feature type="domain" description="C2H2-type" evidence="6">
    <location>
        <begin position="159"/>
        <end position="187"/>
    </location>
</feature>
<dbReference type="PROSITE" id="PS50157">
    <property type="entry name" value="ZINC_FINGER_C2H2_2"/>
    <property type="match status" value="3"/>
</dbReference>
<keyword evidence="1" id="KW-0479">Metal-binding</keyword>
<dbReference type="SMART" id="SM00355">
    <property type="entry name" value="ZnF_C2H2"/>
    <property type="match status" value="4"/>
</dbReference>
<evidence type="ECO:0000259" key="6">
    <source>
        <dbReference type="PROSITE" id="PS50157"/>
    </source>
</evidence>
<dbReference type="PANTHER" id="PTHR24379:SF121">
    <property type="entry name" value="C2H2-TYPE DOMAIN-CONTAINING PROTEIN"/>
    <property type="match status" value="1"/>
</dbReference>
<keyword evidence="4" id="KW-0862">Zinc</keyword>
<dbReference type="AlphaFoldDB" id="A0AAW1UD81"/>
<protein>
    <recommendedName>
        <fullName evidence="6">C2H2-type domain-containing protein</fullName>
    </recommendedName>
</protein>
<gene>
    <name evidence="7" type="ORF">WA026_016962</name>
</gene>
<dbReference type="InterPro" id="IPR013087">
    <property type="entry name" value="Znf_C2H2_type"/>
</dbReference>
<feature type="domain" description="C2H2-type" evidence="6">
    <location>
        <begin position="131"/>
        <end position="158"/>
    </location>
</feature>
<name>A0AAW1UD81_9CUCU</name>
<dbReference type="PANTHER" id="PTHR24379">
    <property type="entry name" value="KRAB AND ZINC FINGER DOMAIN-CONTAINING"/>
    <property type="match status" value="1"/>
</dbReference>
<comment type="caution">
    <text evidence="7">The sequence shown here is derived from an EMBL/GenBank/DDBJ whole genome shotgun (WGS) entry which is preliminary data.</text>
</comment>
<evidence type="ECO:0000313" key="7">
    <source>
        <dbReference type="EMBL" id="KAK9877214.1"/>
    </source>
</evidence>
<accession>A0AAW1UD81</accession>
<dbReference type="SUPFAM" id="SSF57667">
    <property type="entry name" value="beta-beta-alpha zinc fingers"/>
    <property type="match status" value="1"/>
</dbReference>
<dbReference type="Gene3D" id="3.30.160.60">
    <property type="entry name" value="Classic Zinc Finger"/>
    <property type="match status" value="2"/>
</dbReference>
<evidence type="ECO:0000313" key="8">
    <source>
        <dbReference type="Proteomes" id="UP001431783"/>
    </source>
</evidence>
<organism evidence="7 8">
    <name type="scientific">Henosepilachna vigintioctopunctata</name>
    <dbReference type="NCBI Taxonomy" id="420089"/>
    <lineage>
        <taxon>Eukaryota</taxon>
        <taxon>Metazoa</taxon>
        <taxon>Ecdysozoa</taxon>
        <taxon>Arthropoda</taxon>
        <taxon>Hexapoda</taxon>
        <taxon>Insecta</taxon>
        <taxon>Pterygota</taxon>
        <taxon>Neoptera</taxon>
        <taxon>Endopterygota</taxon>
        <taxon>Coleoptera</taxon>
        <taxon>Polyphaga</taxon>
        <taxon>Cucujiformia</taxon>
        <taxon>Coccinelloidea</taxon>
        <taxon>Coccinellidae</taxon>
        <taxon>Epilachninae</taxon>
        <taxon>Epilachnini</taxon>
        <taxon>Henosepilachna</taxon>
    </lineage>
</organism>
<evidence type="ECO:0000256" key="2">
    <source>
        <dbReference type="ARBA" id="ARBA00022737"/>
    </source>
</evidence>
<dbReference type="GO" id="GO:0008270">
    <property type="term" value="F:zinc ion binding"/>
    <property type="evidence" value="ECO:0007669"/>
    <property type="project" value="UniProtKB-KW"/>
</dbReference>